<accession>A0A165SRQ8</accession>
<proteinExistence type="predicted"/>
<dbReference type="AlphaFoldDB" id="A0A165SRQ8"/>
<feature type="non-terminal residue" evidence="1">
    <location>
        <position position="169"/>
    </location>
</feature>
<reference evidence="1 2" key="1">
    <citation type="journal article" date="2016" name="Mol. Biol. Evol.">
        <title>Comparative Genomics of Early-Diverging Mushroom-Forming Fungi Provides Insights into the Origins of Lignocellulose Decay Capabilities.</title>
        <authorList>
            <person name="Nagy L.G."/>
            <person name="Riley R."/>
            <person name="Tritt A."/>
            <person name="Adam C."/>
            <person name="Daum C."/>
            <person name="Floudas D."/>
            <person name="Sun H."/>
            <person name="Yadav J.S."/>
            <person name="Pangilinan J."/>
            <person name="Larsson K.H."/>
            <person name="Matsuura K."/>
            <person name="Barry K."/>
            <person name="Labutti K."/>
            <person name="Kuo R."/>
            <person name="Ohm R.A."/>
            <person name="Bhattacharya S.S."/>
            <person name="Shirouzu T."/>
            <person name="Yoshinaga Y."/>
            <person name="Martin F.M."/>
            <person name="Grigoriev I.V."/>
            <person name="Hibbett D.S."/>
        </authorList>
    </citation>
    <scope>NUCLEOTIDE SEQUENCE [LARGE SCALE GENOMIC DNA]</scope>
    <source>
        <strain evidence="1 2">L-15889</strain>
    </source>
</reference>
<dbReference type="EMBL" id="KV429041">
    <property type="protein sequence ID" value="KZT72391.1"/>
    <property type="molecule type" value="Genomic_DNA"/>
</dbReference>
<gene>
    <name evidence="1" type="ORF">DAEQUDRAFT_723099</name>
</gene>
<evidence type="ECO:0000313" key="1">
    <source>
        <dbReference type="EMBL" id="KZT72391.1"/>
    </source>
</evidence>
<keyword evidence="2" id="KW-1185">Reference proteome</keyword>
<organism evidence="1 2">
    <name type="scientific">Daedalea quercina L-15889</name>
    <dbReference type="NCBI Taxonomy" id="1314783"/>
    <lineage>
        <taxon>Eukaryota</taxon>
        <taxon>Fungi</taxon>
        <taxon>Dikarya</taxon>
        <taxon>Basidiomycota</taxon>
        <taxon>Agaricomycotina</taxon>
        <taxon>Agaricomycetes</taxon>
        <taxon>Polyporales</taxon>
        <taxon>Fomitopsis</taxon>
    </lineage>
</organism>
<protein>
    <submittedName>
        <fullName evidence="1">Uncharacterized protein</fullName>
    </submittedName>
</protein>
<dbReference type="Proteomes" id="UP000076727">
    <property type="component" value="Unassembled WGS sequence"/>
</dbReference>
<sequence>MSTVITSSRPRIGFPLCFVTDGGIDPTEEDWQLPDFELVSQDVASVPDIRNIMSMIPEKLKFLLHWQDATTGERVAALVPRSLIFYIKFRHLFNYSFLVNIDGVPRDIVKTVAWALEMPVDVFTNCSDAQLASAAPIADIVDSIGRATLSQMSLSIRTFRRRKTWRCFF</sequence>
<evidence type="ECO:0000313" key="2">
    <source>
        <dbReference type="Proteomes" id="UP000076727"/>
    </source>
</evidence>
<name>A0A165SRQ8_9APHY</name>